<proteinExistence type="predicted"/>
<sequence length="259" mass="29394">MSCMQATVSPMMQTVIRWRRPSEIESTRYPAASNPCSYLLGNSLCYIISGCLLLVVGVIITSLTFQNLDGTSSENKERYAGPVLIAAGVLVMARGALSRLWPRRRTVSARRRSLLRRYIREIYSRPIFAVSPDWECLVVRLRNNSTFSLCDMEVSDLYHVSSRSRLYSDDPPAYEVVTSDQYIYRDTYVHAYTNPANDVEDDYDDDEEEAASVTESRDHPARETVASPHPEPVPSNEDPSPPPSYDEYIQSETMKTTRL</sequence>
<feature type="compositionally biased region" description="Acidic residues" evidence="1">
    <location>
        <begin position="198"/>
        <end position="210"/>
    </location>
</feature>
<feature type="compositionally biased region" description="Polar residues" evidence="1">
    <location>
        <begin position="250"/>
        <end position="259"/>
    </location>
</feature>
<keyword evidence="2" id="KW-0472">Membrane</keyword>
<keyword evidence="2" id="KW-1133">Transmembrane helix</keyword>
<feature type="region of interest" description="Disordered" evidence="1">
    <location>
        <begin position="195"/>
        <end position="259"/>
    </location>
</feature>
<feature type="transmembrane region" description="Helical" evidence="2">
    <location>
        <begin position="83"/>
        <end position="102"/>
    </location>
</feature>
<gene>
    <name evidence="3" type="ORF">GSLYS_00019529001</name>
</gene>
<reference evidence="3 4" key="1">
    <citation type="submission" date="2024-04" db="EMBL/GenBank/DDBJ databases">
        <authorList>
            <consortium name="Genoscope - CEA"/>
            <person name="William W."/>
        </authorList>
    </citation>
    <scope>NUCLEOTIDE SEQUENCE [LARGE SCALE GENOMIC DNA]</scope>
</reference>
<feature type="transmembrane region" description="Helical" evidence="2">
    <location>
        <begin position="44"/>
        <end position="63"/>
    </location>
</feature>
<comment type="caution">
    <text evidence="3">The sequence shown here is derived from an EMBL/GenBank/DDBJ whole genome shotgun (WGS) entry which is preliminary data.</text>
</comment>
<evidence type="ECO:0000256" key="2">
    <source>
        <dbReference type="SAM" id="Phobius"/>
    </source>
</evidence>
<evidence type="ECO:0000313" key="3">
    <source>
        <dbReference type="EMBL" id="CAL1546152.1"/>
    </source>
</evidence>
<dbReference type="AlphaFoldDB" id="A0AAV2IGI4"/>
<dbReference type="EMBL" id="CAXITT010000778">
    <property type="protein sequence ID" value="CAL1546152.1"/>
    <property type="molecule type" value="Genomic_DNA"/>
</dbReference>
<dbReference type="Proteomes" id="UP001497497">
    <property type="component" value="Unassembled WGS sequence"/>
</dbReference>
<name>A0AAV2IGI4_LYMST</name>
<keyword evidence="2" id="KW-0812">Transmembrane</keyword>
<organism evidence="3 4">
    <name type="scientific">Lymnaea stagnalis</name>
    <name type="common">Great pond snail</name>
    <name type="synonym">Helix stagnalis</name>
    <dbReference type="NCBI Taxonomy" id="6523"/>
    <lineage>
        <taxon>Eukaryota</taxon>
        <taxon>Metazoa</taxon>
        <taxon>Spiralia</taxon>
        <taxon>Lophotrochozoa</taxon>
        <taxon>Mollusca</taxon>
        <taxon>Gastropoda</taxon>
        <taxon>Heterobranchia</taxon>
        <taxon>Euthyneura</taxon>
        <taxon>Panpulmonata</taxon>
        <taxon>Hygrophila</taxon>
        <taxon>Lymnaeoidea</taxon>
        <taxon>Lymnaeidae</taxon>
        <taxon>Lymnaea</taxon>
    </lineage>
</organism>
<feature type="compositionally biased region" description="Pro residues" evidence="1">
    <location>
        <begin position="229"/>
        <end position="244"/>
    </location>
</feature>
<accession>A0AAV2IGI4</accession>
<evidence type="ECO:0000313" key="4">
    <source>
        <dbReference type="Proteomes" id="UP001497497"/>
    </source>
</evidence>
<evidence type="ECO:0000256" key="1">
    <source>
        <dbReference type="SAM" id="MobiDB-lite"/>
    </source>
</evidence>
<protein>
    <submittedName>
        <fullName evidence="3">Uncharacterized protein</fullName>
    </submittedName>
</protein>
<keyword evidence="4" id="KW-1185">Reference proteome</keyword>